<sequence length="96" mass="10946">MILKLLPVKNRIHRDGLNVGCCFELPTRRGRITARIAIASYQPVIDPATGDNETESEESNDEDHEDDIHNSSSKAKVMMMTEKNLSLRRRILLIKQ</sequence>
<dbReference type="AlphaFoldDB" id="A0AAE1QT05"/>
<organism evidence="2 3">
    <name type="scientific">Anisodus tanguticus</name>
    <dbReference type="NCBI Taxonomy" id="243964"/>
    <lineage>
        <taxon>Eukaryota</taxon>
        <taxon>Viridiplantae</taxon>
        <taxon>Streptophyta</taxon>
        <taxon>Embryophyta</taxon>
        <taxon>Tracheophyta</taxon>
        <taxon>Spermatophyta</taxon>
        <taxon>Magnoliopsida</taxon>
        <taxon>eudicotyledons</taxon>
        <taxon>Gunneridae</taxon>
        <taxon>Pentapetalae</taxon>
        <taxon>asterids</taxon>
        <taxon>lamiids</taxon>
        <taxon>Solanales</taxon>
        <taxon>Solanaceae</taxon>
        <taxon>Solanoideae</taxon>
        <taxon>Hyoscyameae</taxon>
        <taxon>Anisodus</taxon>
    </lineage>
</organism>
<keyword evidence="3" id="KW-1185">Reference proteome</keyword>
<proteinExistence type="predicted"/>
<dbReference type="Proteomes" id="UP001291623">
    <property type="component" value="Unassembled WGS sequence"/>
</dbReference>
<evidence type="ECO:0000313" key="3">
    <source>
        <dbReference type="Proteomes" id="UP001291623"/>
    </source>
</evidence>
<reference evidence="2" key="1">
    <citation type="submission" date="2023-12" db="EMBL/GenBank/DDBJ databases">
        <title>Genome assembly of Anisodus tanguticus.</title>
        <authorList>
            <person name="Wang Y.-J."/>
        </authorList>
    </citation>
    <scope>NUCLEOTIDE SEQUENCE</scope>
    <source>
        <strain evidence="2">KB-2021</strain>
        <tissue evidence="2">Leaf</tissue>
    </source>
</reference>
<dbReference type="EMBL" id="JAVYJV010000023">
    <property type="protein sequence ID" value="KAK4338776.1"/>
    <property type="molecule type" value="Genomic_DNA"/>
</dbReference>
<feature type="region of interest" description="Disordered" evidence="1">
    <location>
        <begin position="44"/>
        <end position="79"/>
    </location>
</feature>
<evidence type="ECO:0000256" key="1">
    <source>
        <dbReference type="SAM" id="MobiDB-lite"/>
    </source>
</evidence>
<feature type="compositionally biased region" description="Acidic residues" evidence="1">
    <location>
        <begin position="52"/>
        <end position="65"/>
    </location>
</feature>
<protein>
    <submittedName>
        <fullName evidence="2">Uncharacterized protein</fullName>
    </submittedName>
</protein>
<name>A0AAE1QT05_9SOLA</name>
<comment type="caution">
    <text evidence="2">The sequence shown here is derived from an EMBL/GenBank/DDBJ whole genome shotgun (WGS) entry which is preliminary data.</text>
</comment>
<gene>
    <name evidence="2" type="ORF">RND71_040238</name>
</gene>
<evidence type="ECO:0000313" key="2">
    <source>
        <dbReference type="EMBL" id="KAK4338776.1"/>
    </source>
</evidence>
<accession>A0AAE1QT05</accession>